<dbReference type="Proteomes" id="UP001597252">
    <property type="component" value="Unassembled WGS sequence"/>
</dbReference>
<feature type="transmembrane region" description="Helical" evidence="2">
    <location>
        <begin position="112"/>
        <end position="135"/>
    </location>
</feature>
<keyword evidence="2" id="KW-0472">Membrane</keyword>
<evidence type="ECO:0000313" key="4">
    <source>
        <dbReference type="EMBL" id="MFD1485886.1"/>
    </source>
</evidence>
<evidence type="ECO:0000313" key="5">
    <source>
        <dbReference type="Proteomes" id="UP001597252"/>
    </source>
</evidence>
<evidence type="ECO:0000256" key="2">
    <source>
        <dbReference type="SAM" id="Phobius"/>
    </source>
</evidence>
<feature type="chain" id="PRO_5046912281" description="LPXTG cell wall anchor domain-containing protein" evidence="3">
    <location>
        <begin position="29"/>
        <end position="142"/>
    </location>
</feature>
<accession>A0ABW4EBW5</accession>
<gene>
    <name evidence="4" type="ORF">ACFQ5J_11675</name>
</gene>
<sequence length="142" mass="15113">MQVHKWIRLTLVLVLAGLSLWTRQQVAAATQTTDAAVTFTNRALNPADPRLPLADTSGGGAAATPNKTPSQVVVNTTPEDTKVKTPDTNRQQLPNTNAATTQRTRLPQTGSITLPAALVVLVSVLSIGISLPVVFNRRQLAK</sequence>
<evidence type="ECO:0000256" key="1">
    <source>
        <dbReference type="SAM" id="MobiDB-lite"/>
    </source>
</evidence>
<organism evidence="4 5">
    <name type="scientific">Lacticaseibacillus baoqingensis</name>
    <dbReference type="NCBI Taxonomy" id="2486013"/>
    <lineage>
        <taxon>Bacteria</taxon>
        <taxon>Bacillati</taxon>
        <taxon>Bacillota</taxon>
        <taxon>Bacilli</taxon>
        <taxon>Lactobacillales</taxon>
        <taxon>Lactobacillaceae</taxon>
        <taxon>Lacticaseibacillus</taxon>
    </lineage>
</organism>
<keyword evidence="2" id="KW-0812">Transmembrane</keyword>
<comment type="caution">
    <text evidence="4">The sequence shown here is derived from an EMBL/GenBank/DDBJ whole genome shotgun (WGS) entry which is preliminary data.</text>
</comment>
<reference evidence="5" key="1">
    <citation type="journal article" date="2019" name="Int. J. Syst. Evol. Microbiol.">
        <title>The Global Catalogue of Microorganisms (GCM) 10K type strain sequencing project: providing services to taxonomists for standard genome sequencing and annotation.</title>
        <authorList>
            <consortium name="The Broad Institute Genomics Platform"/>
            <consortium name="The Broad Institute Genome Sequencing Center for Infectious Disease"/>
            <person name="Wu L."/>
            <person name="Ma J."/>
        </authorList>
    </citation>
    <scope>NUCLEOTIDE SEQUENCE [LARGE SCALE GENOMIC DNA]</scope>
    <source>
        <strain evidence="5">CCM 8903</strain>
    </source>
</reference>
<keyword evidence="5" id="KW-1185">Reference proteome</keyword>
<proteinExistence type="predicted"/>
<keyword evidence="2" id="KW-1133">Transmembrane helix</keyword>
<feature type="signal peptide" evidence="3">
    <location>
        <begin position="1"/>
        <end position="28"/>
    </location>
</feature>
<name>A0ABW4EBW5_9LACO</name>
<dbReference type="EMBL" id="JBHTON010000046">
    <property type="protein sequence ID" value="MFD1485886.1"/>
    <property type="molecule type" value="Genomic_DNA"/>
</dbReference>
<feature type="compositionally biased region" description="Polar residues" evidence="1">
    <location>
        <begin position="88"/>
        <end position="106"/>
    </location>
</feature>
<feature type="region of interest" description="Disordered" evidence="1">
    <location>
        <begin position="48"/>
        <end position="106"/>
    </location>
</feature>
<dbReference type="RefSeq" id="WP_125754095.1">
    <property type="nucleotide sequence ID" value="NZ_JBHTON010000046.1"/>
</dbReference>
<protein>
    <recommendedName>
        <fullName evidence="6">LPXTG cell wall anchor domain-containing protein</fullName>
    </recommendedName>
</protein>
<evidence type="ECO:0008006" key="6">
    <source>
        <dbReference type="Google" id="ProtNLM"/>
    </source>
</evidence>
<keyword evidence="3" id="KW-0732">Signal</keyword>
<evidence type="ECO:0000256" key="3">
    <source>
        <dbReference type="SAM" id="SignalP"/>
    </source>
</evidence>
<feature type="compositionally biased region" description="Polar residues" evidence="1">
    <location>
        <begin position="65"/>
        <end position="78"/>
    </location>
</feature>